<sequence>MKKLLLTLAISAILFPIVAQANSETLTVKISDSAGTELSSFNIPTANLGGGAAIAVADLGFDGIPEIILGNGLGNEPRVTVLRQDGSEIGNFLAYSADMGTGITLVTCDINQDGINEIVTGTQYGGGPHVRVFNNLGEPVGEGFFAYNEAFRGGINLACGDIDADGKNELVTGPGPSGGPHVRIWSFDNNSWNLKNEFFAFDANDRRGVIPFVKSDGGLVISSAKGSNIDVVSYDDQLKIKKLSTITNNSFGAIDLSEIKDETVLSLLNGQIIDENGLEKLSISSSTGGSKIAVIDLNNDGQDEIISVEARPLFGPDGEQYITVDLSEQRLYAFEDGILANSFLVSTAKLPFTTPMGIHSILAKLPWVDYTWSYSENNPNNYSLGLVPWNLRIYPHVYIHYAYWHNNFGHPMSHGCINVNLENIKWIYDWSEVGTTVEVKK</sequence>
<dbReference type="InterPro" id="IPR028994">
    <property type="entry name" value="Integrin_alpha_N"/>
</dbReference>
<dbReference type="InterPro" id="IPR050979">
    <property type="entry name" value="LD-transpeptidase"/>
</dbReference>
<evidence type="ECO:0000256" key="5">
    <source>
        <dbReference type="ARBA" id="ARBA00023316"/>
    </source>
</evidence>
<evidence type="ECO:0000313" key="9">
    <source>
        <dbReference type="EMBL" id="KKT70413.1"/>
    </source>
</evidence>
<feature type="active site" description="Proton donor/acceptor" evidence="6">
    <location>
        <position position="400"/>
    </location>
</feature>
<dbReference type="Gene3D" id="2.40.440.10">
    <property type="entry name" value="L,D-transpeptidase catalytic domain-like"/>
    <property type="match status" value="1"/>
</dbReference>
<evidence type="ECO:0000256" key="3">
    <source>
        <dbReference type="ARBA" id="ARBA00022960"/>
    </source>
</evidence>
<protein>
    <recommendedName>
        <fullName evidence="8">L,D-TPase catalytic domain-containing protein</fullName>
    </recommendedName>
</protein>
<organism evidence="9 10">
    <name type="scientific">Candidatus Uhrbacteria bacterium GW2011_GWF2_44_350</name>
    <dbReference type="NCBI Taxonomy" id="1619000"/>
    <lineage>
        <taxon>Bacteria</taxon>
        <taxon>Candidatus Uhriibacteriota</taxon>
    </lineage>
</organism>
<gene>
    <name evidence="9" type="ORF">UW63_C0026G0013</name>
</gene>
<keyword evidence="4 6" id="KW-0573">Peptidoglycan synthesis</keyword>
<comment type="pathway">
    <text evidence="1 6">Cell wall biogenesis; peptidoglycan biosynthesis.</text>
</comment>
<dbReference type="EMBL" id="LCJB01000026">
    <property type="protein sequence ID" value="KKT70413.1"/>
    <property type="molecule type" value="Genomic_DNA"/>
</dbReference>
<keyword evidence="5 6" id="KW-0961">Cell wall biogenesis/degradation</keyword>
<dbReference type="SUPFAM" id="SSF69318">
    <property type="entry name" value="Integrin alpha N-terminal domain"/>
    <property type="match status" value="1"/>
</dbReference>
<dbReference type="CDD" id="cd16913">
    <property type="entry name" value="YkuD_like"/>
    <property type="match status" value="1"/>
</dbReference>
<dbReference type="Proteomes" id="UP000034154">
    <property type="component" value="Unassembled WGS sequence"/>
</dbReference>
<accession>A0A0G1JGD5</accession>
<dbReference type="GO" id="GO:0005576">
    <property type="term" value="C:extracellular region"/>
    <property type="evidence" value="ECO:0007669"/>
    <property type="project" value="TreeGrafter"/>
</dbReference>
<keyword evidence="7" id="KW-0732">Signal</keyword>
<dbReference type="GO" id="GO:0071555">
    <property type="term" value="P:cell wall organization"/>
    <property type="evidence" value="ECO:0007669"/>
    <property type="project" value="UniProtKB-UniRule"/>
</dbReference>
<dbReference type="SUPFAM" id="SSF141523">
    <property type="entry name" value="L,D-transpeptidase catalytic domain-like"/>
    <property type="match status" value="1"/>
</dbReference>
<dbReference type="Gene3D" id="2.130.10.130">
    <property type="entry name" value="Integrin alpha, N-terminal"/>
    <property type="match status" value="1"/>
</dbReference>
<dbReference type="PANTHER" id="PTHR30582">
    <property type="entry name" value="L,D-TRANSPEPTIDASE"/>
    <property type="match status" value="1"/>
</dbReference>
<evidence type="ECO:0000256" key="1">
    <source>
        <dbReference type="ARBA" id="ARBA00004752"/>
    </source>
</evidence>
<feature type="signal peptide" evidence="7">
    <location>
        <begin position="1"/>
        <end position="21"/>
    </location>
</feature>
<dbReference type="InterPro" id="IPR005490">
    <property type="entry name" value="LD_TPept_cat_dom"/>
</dbReference>
<dbReference type="GO" id="GO:0071972">
    <property type="term" value="F:peptidoglycan L,D-transpeptidase activity"/>
    <property type="evidence" value="ECO:0007669"/>
    <property type="project" value="TreeGrafter"/>
</dbReference>
<proteinExistence type="predicted"/>
<evidence type="ECO:0000256" key="4">
    <source>
        <dbReference type="ARBA" id="ARBA00022984"/>
    </source>
</evidence>
<evidence type="ECO:0000256" key="6">
    <source>
        <dbReference type="PROSITE-ProRule" id="PRU01373"/>
    </source>
</evidence>
<dbReference type="GO" id="GO:0018104">
    <property type="term" value="P:peptidoglycan-protein cross-linking"/>
    <property type="evidence" value="ECO:0007669"/>
    <property type="project" value="TreeGrafter"/>
</dbReference>
<dbReference type="AlphaFoldDB" id="A0A0G1JGD5"/>
<evidence type="ECO:0000313" key="10">
    <source>
        <dbReference type="Proteomes" id="UP000034154"/>
    </source>
</evidence>
<dbReference type="InterPro" id="IPR038063">
    <property type="entry name" value="Transpep_catalytic_dom"/>
</dbReference>
<reference evidence="9 10" key="1">
    <citation type="journal article" date="2015" name="Nature">
        <title>rRNA introns, odd ribosomes, and small enigmatic genomes across a large radiation of phyla.</title>
        <authorList>
            <person name="Brown C.T."/>
            <person name="Hug L.A."/>
            <person name="Thomas B.C."/>
            <person name="Sharon I."/>
            <person name="Castelle C.J."/>
            <person name="Singh A."/>
            <person name="Wilkins M.J."/>
            <person name="Williams K.H."/>
            <person name="Banfield J.F."/>
        </authorList>
    </citation>
    <scope>NUCLEOTIDE SEQUENCE [LARGE SCALE GENOMIC DNA]</scope>
</reference>
<evidence type="ECO:0000259" key="8">
    <source>
        <dbReference type="PROSITE" id="PS52029"/>
    </source>
</evidence>
<name>A0A0G1JGD5_9BACT</name>
<dbReference type="GO" id="GO:0016740">
    <property type="term" value="F:transferase activity"/>
    <property type="evidence" value="ECO:0007669"/>
    <property type="project" value="UniProtKB-KW"/>
</dbReference>
<evidence type="ECO:0000256" key="7">
    <source>
        <dbReference type="SAM" id="SignalP"/>
    </source>
</evidence>
<dbReference type="Pfam" id="PF03734">
    <property type="entry name" value="YkuD"/>
    <property type="match status" value="1"/>
</dbReference>
<feature type="chain" id="PRO_5002537851" description="L,D-TPase catalytic domain-containing protein" evidence="7">
    <location>
        <begin position="22"/>
        <end position="441"/>
    </location>
</feature>
<dbReference type="PROSITE" id="PS52029">
    <property type="entry name" value="LD_TPASE"/>
    <property type="match status" value="1"/>
</dbReference>
<keyword evidence="2" id="KW-0808">Transferase</keyword>
<keyword evidence="3 6" id="KW-0133">Cell shape</keyword>
<evidence type="ECO:0000256" key="2">
    <source>
        <dbReference type="ARBA" id="ARBA00022679"/>
    </source>
</evidence>
<dbReference type="PANTHER" id="PTHR30582:SF2">
    <property type="entry name" value="L,D-TRANSPEPTIDASE YCIB-RELATED"/>
    <property type="match status" value="1"/>
</dbReference>
<comment type="caution">
    <text evidence="9">The sequence shown here is derived from an EMBL/GenBank/DDBJ whole genome shotgun (WGS) entry which is preliminary data.</text>
</comment>
<dbReference type="UniPathway" id="UPA00219"/>
<feature type="domain" description="L,D-TPase catalytic" evidence="8">
    <location>
        <begin position="320"/>
        <end position="440"/>
    </location>
</feature>
<dbReference type="GO" id="GO:0008360">
    <property type="term" value="P:regulation of cell shape"/>
    <property type="evidence" value="ECO:0007669"/>
    <property type="project" value="UniProtKB-UniRule"/>
</dbReference>
<feature type="active site" description="Nucleophile" evidence="6">
    <location>
        <position position="416"/>
    </location>
</feature>